<protein>
    <submittedName>
        <fullName evidence="3">UDP-2,3-diacetamido-2,3-dideoxy-D-glucuronate 2-epimerase</fullName>
        <ecNumber evidence="3">5.1.3.23</ecNumber>
    </submittedName>
</protein>
<feature type="domain" description="UDP-N-acetylglucosamine 2-epimerase" evidence="2">
    <location>
        <begin position="25"/>
        <end position="363"/>
    </location>
</feature>
<keyword evidence="4" id="KW-1185">Reference proteome</keyword>
<dbReference type="PANTHER" id="PTHR43174:SF1">
    <property type="entry name" value="UDP-N-ACETYLGLUCOSAMINE 2-EPIMERASE"/>
    <property type="match status" value="1"/>
</dbReference>
<dbReference type="Proteomes" id="UP000445144">
    <property type="component" value="Unassembled WGS sequence"/>
</dbReference>
<organism evidence="3 4">
    <name type="scientific">Chryseobacterium potabilaquae</name>
    <dbReference type="NCBI Taxonomy" id="2675057"/>
    <lineage>
        <taxon>Bacteria</taxon>
        <taxon>Pseudomonadati</taxon>
        <taxon>Bacteroidota</taxon>
        <taxon>Flavobacteriia</taxon>
        <taxon>Flavobacteriales</taxon>
        <taxon>Weeksellaceae</taxon>
        <taxon>Chryseobacterium group</taxon>
        <taxon>Chryseobacterium</taxon>
    </lineage>
</organism>
<gene>
    <name evidence="3" type="primary">wbpI</name>
    <name evidence="3" type="ORF">CHRY9293_00269</name>
</gene>
<dbReference type="Pfam" id="PF02350">
    <property type="entry name" value="Epimerase_2"/>
    <property type="match status" value="1"/>
</dbReference>
<dbReference type="SUPFAM" id="SSF53756">
    <property type="entry name" value="UDP-Glycosyltransferase/glycogen phosphorylase"/>
    <property type="match status" value="1"/>
</dbReference>
<reference evidence="3 4" key="1">
    <citation type="submission" date="2020-01" db="EMBL/GenBank/DDBJ databases">
        <authorList>
            <person name="Rodrigo-Torres L."/>
            <person name="Arahal R. D."/>
            <person name="Lucena T."/>
        </authorList>
    </citation>
    <scope>NUCLEOTIDE SEQUENCE [LARGE SCALE GENOMIC DNA]</scope>
    <source>
        <strain evidence="3 4">CECT 9293</strain>
    </source>
</reference>
<evidence type="ECO:0000313" key="3">
    <source>
        <dbReference type="EMBL" id="CAA7193890.1"/>
    </source>
</evidence>
<dbReference type="PANTHER" id="PTHR43174">
    <property type="entry name" value="UDP-N-ACETYLGLUCOSAMINE 2-EPIMERASE"/>
    <property type="match status" value="1"/>
</dbReference>
<dbReference type="CDD" id="cd03786">
    <property type="entry name" value="GTB_UDP-GlcNAc_2-Epimerase"/>
    <property type="match status" value="1"/>
</dbReference>
<dbReference type="EC" id="5.1.3.23" evidence="3"/>
<dbReference type="NCBIfam" id="TIGR00236">
    <property type="entry name" value="wecB"/>
    <property type="match status" value="1"/>
</dbReference>
<dbReference type="InterPro" id="IPR003331">
    <property type="entry name" value="UDP_GlcNAc_Epimerase_2_dom"/>
</dbReference>
<evidence type="ECO:0000313" key="4">
    <source>
        <dbReference type="Proteomes" id="UP000445144"/>
    </source>
</evidence>
<evidence type="ECO:0000259" key="2">
    <source>
        <dbReference type="Pfam" id="PF02350"/>
    </source>
</evidence>
<dbReference type="Gene3D" id="3.40.50.2000">
    <property type="entry name" value="Glycogen Phosphorylase B"/>
    <property type="match status" value="2"/>
</dbReference>
<dbReference type="GO" id="GO:0016853">
    <property type="term" value="F:isomerase activity"/>
    <property type="evidence" value="ECO:0007669"/>
    <property type="project" value="UniProtKB-KW"/>
</dbReference>
<sequence>MKKLRVMTVVGTRPEIIRLSRVLSALDASEAVDHIIVHTGQNYDYELNQIFFEDLGLRKPDYFLEAAGKTATETVGNILIKIDPLLEELQPDAFLVLGDTNSCLCAIPAKKRHIPIFHMEAGNRCFDQRVPEETNRKIVDHTADVNLTYSDIAREYLLREGLPADRIIKTGSPMYEVLNHYLPEIEASHVLDKLNLEKGKFFVVSSHREENINSEKNFKGLMTSLNAIAEKYNYPIIVSTHPRTRSMIEKMKMEMRPEIQFLKPLGFHDYNALQKYAYAVLSDSGTISEESSILNFRALNIRQAHERPEAMEEASVMMVGLSPERIMQGLTQVLRQKVGEERNFRNVADYSMPNVSEKVVRIIISYTDYIKRTVWSEEI</sequence>
<dbReference type="AlphaFoldDB" id="A0A6N4X3W3"/>
<dbReference type="RefSeq" id="WP_162031266.1">
    <property type="nucleotide sequence ID" value="NZ_CACVBR010000002.1"/>
</dbReference>
<keyword evidence="1 3" id="KW-0413">Isomerase</keyword>
<proteinExistence type="inferred from homology"/>
<dbReference type="InterPro" id="IPR029767">
    <property type="entry name" value="WecB-like"/>
</dbReference>
<dbReference type="EMBL" id="CACVBR010000002">
    <property type="protein sequence ID" value="CAA7193890.1"/>
    <property type="molecule type" value="Genomic_DNA"/>
</dbReference>
<accession>A0A6N4X3W3</accession>
<comment type="similarity">
    <text evidence="1">Belongs to the UDP-N-acetylglucosamine 2-epimerase family.</text>
</comment>
<evidence type="ECO:0000256" key="1">
    <source>
        <dbReference type="RuleBase" id="RU003513"/>
    </source>
</evidence>
<name>A0A6N4X3W3_9FLAO</name>